<gene>
    <name evidence="1" type="ORF">LTS18_004277</name>
</gene>
<evidence type="ECO:0000313" key="1">
    <source>
        <dbReference type="EMBL" id="KAK3082365.1"/>
    </source>
</evidence>
<protein>
    <submittedName>
        <fullName evidence="1">Uncharacterized protein</fullName>
    </submittedName>
</protein>
<comment type="caution">
    <text evidence="1">The sequence shown here is derived from an EMBL/GenBank/DDBJ whole genome shotgun (WGS) entry which is preliminary data.</text>
</comment>
<keyword evidence="2" id="KW-1185">Reference proteome</keyword>
<organism evidence="1 2">
    <name type="scientific">Coniosporium uncinatum</name>
    <dbReference type="NCBI Taxonomy" id="93489"/>
    <lineage>
        <taxon>Eukaryota</taxon>
        <taxon>Fungi</taxon>
        <taxon>Dikarya</taxon>
        <taxon>Ascomycota</taxon>
        <taxon>Pezizomycotina</taxon>
        <taxon>Dothideomycetes</taxon>
        <taxon>Dothideomycetes incertae sedis</taxon>
        <taxon>Coniosporium</taxon>
    </lineage>
</organism>
<proteinExistence type="predicted"/>
<sequence>MSSPAAMFARRAMNSPATRTLIARRGFSSTRTQLASPYHYPEGPRSNIPFNPLTKYFALRFWGFMATGFFAPFGIAGEHFHAPTTSLDTLNTDTMLFFSFSLADEEERLSGSPFDWKALQSTRFPADDLPLTASTWDPSTDSLICAYGPTPNRAFIELRRLSNNGKQSNIAAWDAPCPLPDLDSDQILCIQHFADTATICLVLAGGDIFTVREDPLPGEDLVEIVGSVDSGITAAAWSPDEELLALATRANTFLFMTRDFENVSSVEFKAEDVGLSRGVDVGWGKRETQFKGKRAKSLRDPTVPETVDEGRLSDRDDRSVTISWRGDGAFVAVNCVEQGKRRMIRVFSRDGMLDSVSEPVDGLEGALSWRPAGNLIAGVQRFEDHVDVVFFERNGLRHGQFSLRLTREELGMYGNSISLYWNTDSTVLAVCLQDRAQLWTMGNYHYYLKQEVFAEQEDPSVGLAKLVWHPEKALRLAMLERHKVLSADYAMTVANGPLSPPHDHGMVAVVDGRILKLTPFRLANVPPPMALHDVDTKGNIVDVTFNSTGTRVAVLGSINLSVYDCDLAAKPVPTPVLHNDVSLIDLNLEDSVLRQVAFGPEDIIYVLIRDNVSNRDVVYRYEGDGFNLIPLPEQHEYITSIIPSNEYRTLVAGFSNGSLRDVTRDPSDVPDLPKLPVSCPWMQLAYHNDQPIAFGLAPNGSLYANGRQLMRNCTSFLVTHAHLIVTTTQHLLKFTHLAPTDDLEIPLDTPETDERCRSIERGARLVTAMPTTFAVVLQMPRGNLETIYPRALVLAGIRKSIAALDYKTAFLACRNQRVDMNIIHDHDPKGFMAHIADFISQVRKVEHIDLFLSQLRDEDVSKTMYQDTIKSLQVNGATTMPNGINGVHDAPQTNGVAPPTPRQPPESKVNRVCDAFLDVLSSLGPRYLQNIITANVCKSPPDLEGGLLVIAQLRSSNTDLAERTAEHICFLADVNKLYDHALGLYDLELALLIAQQSQKDPREYLPYMQSLQEMPPLRRRFNIDNDLGRRAKALTSLHKMEAFEELKTYTQKHDLYNSAMSLCKYQPTHLSDLTRLYAHHLTSTNRFKEAGLAYEHLSDYASAVSAYQSAHMWRECLSCALLVPLDSPALSTLATSLAESLTETKDYYAAATIHLDHLSDIPTATRLFCKATHWSEAIRVALLHHRQDLLSEVVDPELVDASGTTTELLADMKTQLLAQIPRLRDLRKKKAENPLAFYDPTTADGDADVPDNVSLAPTDASTSGGTFMTQYTNRTGTVGTNATRRTSKNRRREERKRARGKKGSVYEEEYLVSSVERLVERANETGEEVGRLVEGLVRRGMRERAGAVERGMGEVVGMCEGCVEEVFEVGKDKVGQQGEGEETEGQGRPLGGEGVVWDSLESGVKRVVPVVKRFERLSLLG</sequence>
<dbReference type="EMBL" id="JAWDJW010000001">
    <property type="protein sequence ID" value="KAK3082365.1"/>
    <property type="molecule type" value="Genomic_DNA"/>
</dbReference>
<accession>A0ACC3E0B8</accession>
<dbReference type="Proteomes" id="UP001186974">
    <property type="component" value="Unassembled WGS sequence"/>
</dbReference>
<reference evidence="1" key="1">
    <citation type="submission" date="2024-09" db="EMBL/GenBank/DDBJ databases">
        <title>Black Yeasts Isolated from many extreme environments.</title>
        <authorList>
            <person name="Coleine C."/>
            <person name="Stajich J.E."/>
            <person name="Selbmann L."/>
        </authorList>
    </citation>
    <scope>NUCLEOTIDE SEQUENCE</scope>
    <source>
        <strain evidence="1">CCFEE 5737</strain>
    </source>
</reference>
<evidence type="ECO:0000313" key="2">
    <source>
        <dbReference type="Proteomes" id="UP001186974"/>
    </source>
</evidence>
<name>A0ACC3E0B8_9PEZI</name>